<accession>A0A8J4V9G9</accession>
<comment type="caution">
    <text evidence="2">The sequence shown here is derived from an EMBL/GenBank/DDBJ whole genome shotgun (WGS) entry which is preliminary data.</text>
</comment>
<evidence type="ECO:0000313" key="3">
    <source>
        <dbReference type="Proteomes" id="UP000695562"/>
    </source>
</evidence>
<keyword evidence="1" id="KW-0732">Signal</keyword>
<feature type="chain" id="PRO_5035307594" evidence="1">
    <location>
        <begin position="22"/>
        <end position="314"/>
    </location>
</feature>
<evidence type="ECO:0000256" key="1">
    <source>
        <dbReference type="SAM" id="SignalP"/>
    </source>
</evidence>
<dbReference type="OrthoDB" id="24030at2759"/>
<evidence type="ECO:0000313" key="2">
    <source>
        <dbReference type="EMBL" id="KAF2076094.1"/>
    </source>
</evidence>
<protein>
    <submittedName>
        <fullName evidence="2">Uncharacterized protein</fullName>
    </submittedName>
</protein>
<feature type="signal peptide" evidence="1">
    <location>
        <begin position="1"/>
        <end position="21"/>
    </location>
</feature>
<dbReference type="AlphaFoldDB" id="A0A8J4V9G9"/>
<proteinExistence type="predicted"/>
<dbReference type="PANTHER" id="PTHR35885">
    <property type="entry name" value="CARBOHYDRATE BINDING DOMAIN-CONTAINING PROTEIN-RELATED"/>
    <property type="match status" value="1"/>
</dbReference>
<keyword evidence="3" id="KW-1185">Reference proteome</keyword>
<reference evidence="2" key="1">
    <citation type="submission" date="2020-01" db="EMBL/GenBank/DDBJ databases">
        <title>Development of genomics and gene disruption for Polysphondylium violaceum indicates a role for the polyketide synthase stlB in stalk morphogenesis.</title>
        <authorList>
            <person name="Narita B."/>
            <person name="Kawabe Y."/>
            <person name="Kin K."/>
            <person name="Saito T."/>
            <person name="Gibbs R."/>
            <person name="Kuspa A."/>
            <person name="Muzny D."/>
            <person name="Queller D."/>
            <person name="Richards S."/>
            <person name="Strassman J."/>
            <person name="Sucgang R."/>
            <person name="Worley K."/>
            <person name="Schaap P."/>
        </authorList>
    </citation>
    <scope>NUCLEOTIDE SEQUENCE</scope>
    <source>
        <strain evidence="2">QSvi11</strain>
    </source>
</reference>
<dbReference type="EMBL" id="AJWJ01000073">
    <property type="protein sequence ID" value="KAF2076094.1"/>
    <property type="molecule type" value="Genomic_DNA"/>
</dbReference>
<sequence>MKFIITLLVFLSIASIGYTRADHNIVIWNSGGVSIGTIDFASERQAFVQWHLPGFLYPNPPYQASTYNYVTKLLTMYVYEMSTKIPYLFVVDCDSWTTLAHQTFYNSAYMYGGLASPNTAASPPTVFSANSLLESKKIFVSRIENWINIVTFDTVIGSYRGSVFDSSIGYNSYYLAFTNQTGLYVRAYYNSQLTREEAFGFSNNLYPVNDEPLNLVYDATTKNVWAQVSMTNPKDGYIYYALAFLDWNKGVFRVSDMYGNAKDRFSATLPNPNGSNFAYSFGVWGGYLTLYTFNTSSESLISDQDLSTPIANAF</sequence>
<name>A0A8J4V9G9_9MYCE</name>
<dbReference type="Proteomes" id="UP000695562">
    <property type="component" value="Unassembled WGS sequence"/>
</dbReference>
<organism evidence="2 3">
    <name type="scientific">Polysphondylium violaceum</name>
    <dbReference type="NCBI Taxonomy" id="133409"/>
    <lineage>
        <taxon>Eukaryota</taxon>
        <taxon>Amoebozoa</taxon>
        <taxon>Evosea</taxon>
        <taxon>Eumycetozoa</taxon>
        <taxon>Dictyostelia</taxon>
        <taxon>Dictyosteliales</taxon>
        <taxon>Dictyosteliaceae</taxon>
        <taxon>Polysphondylium</taxon>
    </lineage>
</organism>
<dbReference type="PANTHER" id="PTHR35885:SF2">
    <property type="match status" value="1"/>
</dbReference>
<gene>
    <name evidence="2" type="ORF">CYY_002608</name>
</gene>